<organism evidence="1 2">
    <name type="scientific">Tetrapyrgos nigripes</name>
    <dbReference type="NCBI Taxonomy" id="182062"/>
    <lineage>
        <taxon>Eukaryota</taxon>
        <taxon>Fungi</taxon>
        <taxon>Dikarya</taxon>
        <taxon>Basidiomycota</taxon>
        <taxon>Agaricomycotina</taxon>
        <taxon>Agaricomycetes</taxon>
        <taxon>Agaricomycetidae</taxon>
        <taxon>Agaricales</taxon>
        <taxon>Marasmiineae</taxon>
        <taxon>Marasmiaceae</taxon>
        <taxon>Tetrapyrgos</taxon>
    </lineage>
</organism>
<comment type="caution">
    <text evidence="1">The sequence shown here is derived from an EMBL/GenBank/DDBJ whole genome shotgun (WGS) entry which is preliminary data.</text>
</comment>
<sequence>MSLQYTSLTSPDDPTVVKAKTTPQSFKFGSHRISAMSLQMRREPPFNLLVSMLRSRKPTSSIPVHLLSLDSSERRLQAGTGGHAVLGLERVKLIARFLTPVGHDWIYLTMPGLRALKKEGLDLDVDVSTRVKLLARTYETIQSL</sequence>
<reference evidence="1 2" key="1">
    <citation type="journal article" date="2020" name="ISME J.">
        <title>Uncovering the hidden diversity of litter-decomposition mechanisms in mushroom-forming fungi.</title>
        <authorList>
            <person name="Floudas D."/>
            <person name="Bentzer J."/>
            <person name="Ahren D."/>
            <person name="Johansson T."/>
            <person name="Persson P."/>
            <person name="Tunlid A."/>
        </authorList>
    </citation>
    <scope>NUCLEOTIDE SEQUENCE [LARGE SCALE GENOMIC DNA]</scope>
    <source>
        <strain evidence="1 2">CBS 291.85</strain>
    </source>
</reference>
<dbReference type="Proteomes" id="UP000559256">
    <property type="component" value="Unassembled WGS sequence"/>
</dbReference>
<accession>A0A8H5AUI3</accession>
<proteinExistence type="predicted"/>
<name>A0A8H5AUI3_9AGAR</name>
<dbReference type="EMBL" id="JAACJM010000569">
    <property type="protein sequence ID" value="KAF5311252.1"/>
    <property type="molecule type" value="Genomic_DNA"/>
</dbReference>
<evidence type="ECO:0000313" key="2">
    <source>
        <dbReference type="Proteomes" id="UP000559256"/>
    </source>
</evidence>
<protein>
    <submittedName>
        <fullName evidence="1">Uncharacterized protein</fullName>
    </submittedName>
</protein>
<keyword evidence="2" id="KW-1185">Reference proteome</keyword>
<gene>
    <name evidence="1" type="ORF">D9758_019064</name>
</gene>
<evidence type="ECO:0000313" key="1">
    <source>
        <dbReference type="EMBL" id="KAF5311252.1"/>
    </source>
</evidence>
<dbReference type="AlphaFoldDB" id="A0A8H5AUI3"/>